<dbReference type="Proteomes" id="UP000324222">
    <property type="component" value="Unassembled WGS sequence"/>
</dbReference>
<evidence type="ECO:0000313" key="2">
    <source>
        <dbReference type="EMBL" id="MPC54808.1"/>
    </source>
</evidence>
<feature type="region of interest" description="Disordered" evidence="1">
    <location>
        <begin position="52"/>
        <end position="71"/>
    </location>
</feature>
<dbReference type="AlphaFoldDB" id="A0A5B7GCE3"/>
<keyword evidence="3" id="KW-1185">Reference proteome</keyword>
<comment type="caution">
    <text evidence="2">The sequence shown here is derived from an EMBL/GenBank/DDBJ whole genome shotgun (WGS) entry which is preliminary data.</text>
</comment>
<proteinExistence type="predicted"/>
<reference evidence="2 3" key="1">
    <citation type="submission" date="2019-05" db="EMBL/GenBank/DDBJ databases">
        <title>Another draft genome of Portunus trituberculatus and its Hox gene families provides insights of decapod evolution.</title>
        <authorList>
            <person name="Jeong J.-H."/>
            <person name="Song I."/>
            <person name="Kim S."/>
            <person name="Choi T."/>
            <person name="Kim D."/>
            <person name="Ryu S."/>
            <person name="Kim W."/>
        </authorList>
    </citation>
    <scope>NUCLEOTIDE SEQUENCE [LARGE SCALE GENOMIC DNA]</scope>
    <source>
        <tissue evidence="2">Muscle</tissue>
    </source>
</reference>
<dbReference type="EMBL" id="VSRR010012654">
    <property type="protein sequence ID" value="MPC54808.1"/>
    <property type="molecule type" value="Genomic_DNA"/>
</dbReference>
<gene>
    <name evidence="2" type="ORF">E2C01_048735</name>
</gene>
<organism evidence="2 3">
    <name type="scientific">Portunus trituberculatus</name>
    <name type="common">Swimming crab</name>
    <name type="synonym">Neptunus trituberculatus</name>
    <dbReference type="NCBI Taxonomy" id="210409"/>
    <lineage>
        <taxon>Eukaryota</taxon>
        <taxon>Metazoa</taxon>
        <taxon>Ecdysozoa</taxon>
        <taxon>Arthropoda</taxon>
        <taxon>Crustacea</taxon>
        <taxon>Multicrustacea</taxon>
        <taxon>Malacostraca</taxon>
        <taxon>Eumalacostraca</taxon>
        <taxon>Eucarida</taxon>
        <taxon>Decapoda</taxon>
        <taxon>Pleocyemata</taxon>
        <taxon>Brachyura</taxon>
        <taxon>Eubrachyura</taxon>
        <taxon>Portunoidea</taxon>
        <taxon>Portunidae</taxon>
        <taxon>Portuninae</taxon>
        <taxon>Portunus</taxon>
    </lineage>
</organism>
<protein>
    <submittedName>
        <fullName evidence="2">Uncharacterized protein</fullName>
    </submittedName>
</protein>
<sequence>MSPSDSHPSTPPRDRTPSHPIQPRSYPPPPDPAIQPSHHFTTSSYASLPLPLSLSTRTPIRPAHSGTQSSRHFTVSSYASFPLLYLHLFTYPSLHCATAPPNLPVSTAVLNTRRRKLGDATSALLEETNNASAA</sequence>
<feature type="region of interest" description="Disordered" evidence="1">
    <location>
        <begin position="1"/>
        <end position="45"/>
    </location>
</feature>
<accession>A0A5B7GCE3</accession>
<evidence type="ECO:0000313" key="3">
    <source>
        <dbReference type="Proteomes" id="UP000324222"/>
    </source>
</evidence>
<evidence type="ECO:0000256" key="1">
    <source>
        <dbReference type="SAM" id="MobiDB-lite"/>
    </source>
</evidence>
<name>A0A5B7GCE3_PORTR</name>